<reference evidence="3" key="1">
    <citation type="submission" date="2025-08" db="UniProtKB">
        <authorList>
            <consortium name="RefSeq"/>
        </authorList>
    </citation>
    <scope>IDENTIFICATION</scope>
</reference>
<dbReference type="Pfam" id="PF07727">
    <property type="entry name" value="RVT_2"/>
    <property type="match status" value="1"/>
</dbReference>
<dbReference type="OrthoDB" id="1303755at2759"/>
<sequence length="268" mass="30396">MFYLLSPYLNYFLSHLVIVLRLRFSRWRDAMADEFNALLANHTWSLVPRPPNINVVGCKWVYRVKFDGSIDRCKARLVDKGYTQSYGVDYGKTFSLVIRPATVRLVLSIALSRGWLHKALYGLKQAPWLGLLALATFSSLMDFLIVEPIAPYLFINLENDTFFTPVDSSLYRSLVGALQYLTLTHPDISYVVNSVSQHMQSPQPHHFSAVKRILRYVAGTLHHILLLPPLNAILMLIGLVVMIPDALPLDKGGMWVEPGPKWASRARS</sequence>
<feature type="domain" description="Reverse transcriptase Ty1/copia-type" evidence="2">
    <location>
        <begin position="41"/>
        <end position="116"/>
    </location>
</feature>
<evidence type="ECO:0000313" key="3">
    <source>
        <dbReference type="RefSeq" id="XP_016484215.1"/>
    </source>
</evidence>
<dbReference type="PaxDb" id="4097-A0A1S4B5J0"/>
<keyword evidence="1" id="KW-0812">Transmembrane</keyword>
<name>A0A1S4B5J0_TOBAC</name>
<evidence type="ECO:0000256" key="1">
    <source>
        <dbReference type="SAM" id="Phobius"/>
    </source>
</evidence>
<protein>
    <recommendedName>
        <fullName evidence="2">Reverse transcriptase Ty1/copia-type domain-containing protein</fullName>
    </recommendedName>
</protein>
<keyword evidence="1" id="KW-1133">Transmembrane helix</keyword>
<dbReference type="KEGG" id="nta:107804797"/>
<dbReference type="RefSeq" id="XP_016484215.1">
    <property type="nucleotide sequence ID" value="XM_016628729.1"/>
</dbReference>
<dbReference type="PANTHER" id="PTHR11439:SF450">
    <property type="entry name" value="REVERSE TRANSCRIPTASE TY1_COPIA-TYPE DOMAIN-CONTAINING PROTEIN"/>
    <property type="match status" value="1"/>
</dbReference>
<proteinExistence type="predicted"/>
<dbReference type="InterPro" id="IPR013103">
    <property type="entry name" value="RVT_2"/>
</dbReference>
<keyword evidence="1" id="KW-0472">Membrane</keyword>
<dbReference type="PANTHER" id="PTHR11439">
    <property type="entry name" value="GAG-POL-RELATED RETROTRANSPOSON"/>
    <property type="match status" value="1"/>
</dbReference>
<feature type="transmembrane region" description="Helical" evidence="1">
    <location>
        <begin position="221"/>
        <end position="243"/>
    </location>
</feature>
<dbReference type="STRING" id="4097.A0A1S4B5J0"/>
<dbReference type="OMA" id="FHRINTF"/>
<organism evidence="3">
    <name type="scientific">Nicotiana tabacum</name>
    <name type="common">Common tobacco</name>
    <dbReference type="NCBI Taxonomy" id="4097"/>
    <lineage>
        <taxon>Eukaryota</taxon>
        <taxon>Viridiplantae</taxon>
        <taxon>Streptophyta</taxon>
        <taxon>Embryophyta</taxon>
        <taxon>Tracheophyta</taxon>
        <taxon>Spermatophyta</taxon>
        <taxon>Magnoliopsida</taxon>
        <taxon>eudicotyledons</taxon>
        <taxon>Gunneridae</taxon>
        <taxon>Pentapetalae</taxon>
        <taxon>asterids</taxon>
        <taxon>lamiids</taxon>
        <taxon>Solanales</taxon>
        <taxon>Solanaceae</taxon>
        <taxon>Nicotianoideae</taxon>
        <taxon>Nicotianeae</taxon>
        <taxon>Nicotiana</taxon>
    </lineage>
</organism>
<accession>A0A1S4B5J0</accession>
<dbReference type="AlphaFoldDB" id="A0A1S4B5J0"/>
<gene>
    <name evidence="3" type="primary">LOC107804797</name>
</gene>
<evidence type="ECO:0000259" key="2">
    <source>
        <dbReference type="Pfam" id="PF07727"/>
    </source>
</evidence>
<feature type="transmembrane region" description="Helical" evidence="1">
    <location>
        <begin position="6"/>
        <end position="24"/>
    </location>
</feature>